<dbReference type="AlphaFoldDB" id="A0AAV2QQE9"/>
<dbReference type="GO" id="GO:0061909">
    <property type="term" value="P:autophagosome-lysosome fusion"/>
    <property type="evidence" value="ECO:0007669"/>
    <property type="project" value="TreeGrafter"/>
</dbReference>
<feature type="domain" description="DUF7042" evidence="2">
    <location>
        <begin position="124"/>
        <end position="254"/>
    </location>
</feature>
<keyword evidence="6" id="KW-1185">Reference proteome</keyword>
<accession>A0AAV2QQE9</accession>
<dbReference type="PANTHER" id="PTHR22255">
    <property type="entry name" value="LP06548P"/>
    <property type="match status" value="1"/>
</dbReference>
<dbReference type="InterPro" id="IPR055471">
    <property type="entry name" value="DUF7043"/>
</dbReference>
<feature type="non-terminal residue" evidence="5">
    <location>
        <position position="1"/>
    </location>
</feature>
<protein>
    <submittedName>
        <fullName evidence="5">Uncharacterized protein</fullName>
    </submittedName>
</protein>
<dbReference type="Pfam" id="PF23070">
    <property type="entry name" value="DUF7043"/>
    <property type="match status" value="1"/>
</dbReference>
<name>A0AAV2QQE9_MEGNR</name>
<dbReference type="EMBL" id="CAXKWB010008448">
    <property type="protein sequence ID" value="CAL4091075.1"/>
    <property type="molecule type" value="Genomic_DNA"/>
</dbReference>
<organism evidence="5 6">
    <name type="scientific">Meganyctiphanes norvegica</name>
    <name type="common">Northern krill</name>
    <name type="synonym">Thysanopoda norvegica</name>
    <dbReference type="NCBI Taxonomy" id="48144"/>
    <lineage>
        <taxon>Eukaryota</taxon>
        <taxon>Metazoa</taxon>
        <taxon>Ecdysozoa</taxon>
        <taxon>Arthropoda</taxon>
        <taxon>Crustacea</taxon>
        <taxon>Multicrustacea</taxon>
        <taxon>Malacostraca</taxon>
        <taxon>Eumalacostraca</taxon>
        <taxon>Eucarida</taxon>
        <taxon>Euphausiacea</taxon>
        <taxon>Euphausiidae</taxon>
        <taxon>Meganyctiphanes</taxon>
    </lineage>
</organism>
<sequence length="590" mass="65620">TWVHLGLLLLLLAAPVPSAAGRPQKCSLPRDWHGQWFHSGFHHPITINETSINFKGVCLDSDRDRFLIRDTTHGCYRCVVIHQKHHNVIQYKETYCDRKSSLDYVCSLLTGDAQLHSMFRKDAKPVSCPFPHTYTFTYNRGHGECHYPKSTVDSCTEDWRMLMRYQACPDVMGTESSTEELLCLATWKDGSNRFLVGKSNHPLANSEEDKYRCYLYEAWNNHNSSGFHVAQSGDATCNGLFSVKDGSRTLKLTKVDTSGSQCRFPVWVGGPHWHSLDGRTSLHVTKHNSTLRLTGHSMQGPATHACLMPFASTQNSATYVTRVIHGCTSGYQCVHMLARDEHVLEFIMGRVAPMPEEACSSDHFFNISSTEFITFISGSAESRDCPGMGRYQVKPDVFRSTYDSRENNREINLITTDINSNNELIVGSSRSNGGSMEGMSLGQADACEADYTSLTVGCDTTDTLKIETTCSHSVYSCHGWWEEAGRQYLVVTPRSRSSKGPHRLCLVLNRTKGGHMALASSVHSCSRDLQPGRHGTFALNTTNMGGCHEAQPISDAAHRSTTSSSLQILLPLLLLLVTISRDVFTVATSR</sequence>
<proteinExistence type="predicted"/>
<feature type="domain" description="DUF7043" evidence="3">
    <location>
        <begin position="260"/>
        <end position="366"/>
    </location>
</feature>
<dbReference type="PANTHER" id="PTHR22255:SF9">
    <property type="entry name" value="LP06548P"/>
    <property type="match status" value="1"/>
</dbReference>
<dbReference type="Proteomes" id="UP001497623">
    <property type="component" value="Unassembled WGS sequence"/>
</dbReference>
<evidence type="ECO:0000259" key="3">
    <source>
        <dbReference type="Pfam" id="PF23070"/>
    </source>
</evidence>
<dbReference type="Pfam" id="PF23069">
    <property type="entry name" value="DUF7042"/>
    <property type="match status" value="1"/>
</dbReference>
<evidence type="ECO:0000313" key="5">
    <source>
        <dbReference type="EMBL" id="CAL4091075.1"/>
    </source>
</evidence>
<feature type="domain" description="DUF7044" evidence="4">
    <location>
        <begin position="24"/>
        <end position="106"/>
    </location>
</feature>
<dbReference type="Pfam" id="PF23071">
    <property type="entry name" value="DUF7044"/>
    <property type="match status" value="1"/>
</dbReference>
<keyword evidence="1" id="KW-0732">Signal</keyword>
<evidence type="ECO:0000259" key="4">
    <source>
        <dbReference type="Pfam" id="PF23071"/>
    </source>
</evidence>
<comment type="caution">
    <text evidence="5">The sequence shown here is derived from an EMBL/GenBank/DDBJ whole genome shotgun (WGS) entry which is preliminary data.</text>
</comment>
<dbReference type="InterPro" id="IPR055470">
    <property type="entry name" value="DUF7042"/>
</dbReference>
<dbReference type="InterPro" id="IPR055472">
    <property type="entry name" value="DUF7044"/>
</dbReference>
<feature type="signal peptide" evidence="1">
    <location>
        <begin position="1"/>
        <end position="21"/>
    </location>
</feature>
<evidence type="ECO:0000256" key="1">
    <source>
        <dbReference type="SAM" id="SignalP"/>
    </source>
</evidence>
<evidence type="ECO:0000313" key="6">
    <source>
        <dbReference type="Proteomes" id="UP001497623"/>
    </source>
</evidence>
<feature type="chain" id="PRO_5043651709" evidence="1">
    <location>
        <begin position="22"/>
        <end position="590"/>
    </location>
</feature>
<gene>
    <name evidence="5" type="ORF">MNOR_LOCUS14245</name>
</gene>
<reference evidence="5 6" key="1">
    <citation type="submission" date="2024-05" db="EMBL/GenBank/DDBJ databases">
        <authorList>
            <person name="Wallberg A."/>
        </authorList>
    </citation>
    <scope>NUCLEOTIDE SEQUENCE [LARGE SCALE GENOMIC DNA]</scope>
</reference>
<evidence type="ECO:0000259" key="2">
    <source>
        <dbReference type="Pfam" id="PF23069"/>
    </source>
</evidence>